<reference evidence="11 12" key="1">
    <citation type="submission" date="2024-03" db="EMBL/GenBank/DDBJ databases">
        <title>Novel species of the genus Variovorax.</title>
        <authorList>
            <person name="Liu Q."/>
            <person name="Xin Y.-H."/>
        </authorList>
    </citation>
    <scope>NUCLEOTIDE SEQUENCE [LARGE SCALE GENOMIC DNA]</scope>
    <source>
        <strain evidence="11 12">KACC 18899</strain>
    </source>
</reference>
<organism evidence="11 12">
    <name type="scientific">Variovorax ureilyticus</name>
    <dbReference type="NCBI Taxonomy" id="1836198"/>
    <lineage>
        <taxon>Bacteria</taxon>
        <taxon>Pseudomonadati</taxon>
        <taxon>Pseudomonadota</taxon>
        <taxon>Betaproteobacteria</taxon>
        <taxon>Burkholderiales</taxon>
        <taxon>Comamonadaceae</taxon>
        <taxon>Variovorax</taxon>
    </lineage>
</organism>
<dbReference type="Gene3D" id="1.10.3720.10">
    <property type="entry name" value="MetI-like"/>
    <property type="match status" value="1"/>
</dbReference>
<comment type="subcellular location">
    <subcellularLocation>
        <location evidence="1">Cell inner membrane</location>
        <topology evidence="1">Multi-pass membrane protein</topology>
    </subcellularLocation>
    <subcellularLocation>
        <location evidence="9">Cell membrane</location>
        <topology evidence="9">Multi-pass membrane protein</topology>
    </subcellularLocation>
</comment>
<comment type="similarity">
    <text evidence="2">Belongs to the binding-protein-dependent transport system permease family. HisMQ subfamily.</text>
</comment>
<keyword evidence="8 9" id="KW-0472">Membrane</keyword>
<dbReference type="InterPro" id="IPR035906">
    <property type="entry name" value="MetI-like_sf"/>
</dbReference>
<comment type="caution">
    <text evidence="11">The sequence shown here is derived from an EMBL/GenBank/DDBJ whole genome shotgun (WGS) entry which is preliminary data.</text>
</comment>
<evidence type="ECO:0000256" key="6">
    <source>
        <dbReference type="ARBA" id="ARBA00022970"/>
    </source>
</evidence>
<proteinExistence type="inferred from homology"/>
<dbReference type="CDD" id="cd06261">
    <property type="entry name" value="TM_PBP2"/>
    <property type="match status" value="1"/>
</dbReference>
<sequence length="225" mass="24197">MRFLLASAAEVHMDVAILNLGYLLKAAVVTLEMAAATVVFSFLLGTALGVFAALGGTAVRSVLAVYVYIVRGVPVLVLIFIAYFGLPRMGLDAPNYVAATIALVIYFAAFVADIVRGSILAVPKTTVEAGKSIGLRKAQILMQIQLPLGMRLALPPLVTTASIAVKSTSYASIVGVWELTYASREVVERTLAAFQIFFAVMLIYFCICYPISLGATYLQRRFKTS</sequence>
<feature type="transmembrane region" description="Helical" evidence="9">
    <location>
        <begin position="23"/>
        <end position="51"/>
    </location>
</feature>
<evidence type="ECO:0000256" key="2">
    <source>
        <dbReference type="ARBA" id="ARBA00010072"/>
    </source>
</evidence>
<feature type="transmembrane region" description="Helical" evidence="9">
    <location>
        <begin position="96"/>
        <end position="115"/>
    </location>
</feature>
<dbReference type="NCBIfam" id="TIGR01726">
    <property type="entry name" value="HEQRo_perm_3TM"/>
    <property type="match status" value="1"/>
</dbReference>
<dbReference type="Pfam" id="PF00528">
    <property type="entry name" value="BPD_transp_1"/>
    <property type="match status" value="1"/>
</dbReference>
<name>A0ABU8VM26_9BURK</name>
<dbReference type="EMBL" id="JBBKZU010000014">
    <property type="protein sequence ID" value="MEJ8814717.1"/>
    <property type="molecule type" value="Genomic_DNA"/>
</dbReference>
<dbReference type="InterPro" id="IPR043429">
    <property type="entry name" value="ArtM/GltK/GlnP/TcyL/YhdX-like"/>
</dbReference>
<evidence type="ECO:0000256" key="7">
    <source>
        <dbReference type="ARBA" id="ARBA00022989"/>
    </source>
</evidence>
<evidence type="ECO:0000256" key="9">
    <source>
        <dbReference type="RuleBase" id="RU363032"/>
    </source>
</evidence>
<dbReference type="PROSITE" id="PS50928">
    <property type="entry name" value="ABC_TM1"/>
    <property type="match status" value="1"/>
</dbReference>
<evidence type="ECO:0000256" key="5">
    <source>
        <dbReference type="ARBA" id="ARBA00022692"/>
    </source>
</evidence>
<feature type="domain" description="ABC transmembrane type-1" evidence="10">
    <location>
        <begin position="27"/>
        <end position="215"/>
    </location>
</feature>
<evidence type="ECO:0000256" key="1">
    <source>
        <dbReference type="ARBA" id="ARBA00004429"/>
    </source>
</evidence>
<accession>A0ABU8VM26</accession>
<dbReference type="SUPFAM" id="SSF161098">
    <property type="entry name" value="MetI-like"/>
    <property type="match status" value="1"/>
</dbReference>
<gene>
    <name evidence="11" type="ORF">WKW77_26840</name>
</gene>
<evidence type="ECO:0000256" key="4">
    <source>
        <dbReference type="ARBA" id="ARBA00022475"/>
    </source>
</evidence>
<evidence type="ECO:0000256" key="8">
    <source>
        <dbReference type="ARBA" id="ARBA00023136"/>
    </source>
</evidence>
<evidence type="ECO:0000259" key="10">
    <source>
        <dbReference type="PROSITE" id="PS50928"/>
    </source>
</evidence>
<keyword evidence="3 9" id="KW-0813">Transport</keyword>
<dbReference type="InterPro" id="IPR010065">
    <property type="entry name" value="AA_ABC_transptr_permease_3TM"/>
</dbReference>
<keyword evidence="4" id="KW-1003">Cell membrane</keyword>
<dbReference type="Proteomes" id="UP001365846">
    <property type="component" value="Unassembled WGS sequence"/>
</dbReference>
<evidence type="ECO:0000313" key="11">
    <source>
        <dbReference type="EMBL" id="MEJ8814717.1"/>
    </source>
</evidence>
<dbReference type="RefSeq" id="WP_340359945.1">
    <property type="nucleotide sequence ID" value="NZ_JBBKZU010000014.1"/>
</dbReference>
<dbReference type="PANTHER" id="PTHR30614:SF0">
    <property type="entry name" value="L-CYSTINE TRANSPORT SYSTEM PERMEASE PROTEIN TCYL"/>
    <property type="match status" value="1"/>
</dbReference>
<evidence type="ECO:0000256" key="3">
    <source>
        <dbReference type="ARBA" id="ARBA00022448"/>
    </source>
</evidence>
<feature type="transmembrane region" description="Helical" evidence="9">
    <location>
        <begin position="193"/>
        <end position="218"/>
    </location>
</feature>
<keyword evidence="12" id="KW-1185">Reference proteome</keyword>
<keyword evidence="7 9" id="KW-1133">Transmembrane helix</keyword>
<keyword evidence="5 9" id="KW-0812">Transmembrane</keyword>
<feature type="transmembrane region" description="Helical" evidence="9">
    <location>
        <begin position="63"/>
        <end position="84"/>
    </location>
</feature>
<keyword evidence="6" id="KW-0029">Amino-acid transport</keyword>
<protein>
    <submittedName>
        <fullName evidence="11">Amino acid ABC transporter permease</fullName>
    </submittedName>
</protein>
<dbReference type="InterPro" id="IPR000515">
    <property type="entry name" value="MetI-like"/>
</dbReference>
<evidence type="ECO:0000313" key="12">
    <source>
        <dbReference type="Proteomes" id="UP001365846"/>
    </source>
</evidence>
<dbReference type="PANTHER" id="PTHR30614">
    <property type="entry name" value="MEMBRANE COMPONENT OF AMINO ACID ABC TRANSPORTER"/>
    <property type="match status" value="1"/>
</dbReference>